<dbReference type="AlphaFoldDB" id="F4XXW0"/>
<sequence>MSKRIRYHLDEHIKSVIARELRHRGIDVTTTVEVQLRTKSDESQLAFASREGRVLVTHDDDFLKLAVINPNHSGIAYCHQTKRSLGQIIETLVLMYEVYTPEDMIDRVEFL</sequence>
<feature type="domain" description="DUF5615" evidence="1">
    <location>
        <begin position="6"/>
        <end position="93"/>
    </location>
</feature>
<dbReference type="InterPro" id="IPR041049">
    <property type="entry name" value="DUF5615"/>
</dbReference>
<dbReference type="eggNOG" id="COG4634">
    <property type="taxonomic scope" value="Bacteria"/>
</dbReference>
<proteinExistence type="predicted"/>
<organism evidence="2 3">
    <name type="scientific">Moorena producens 3L</name>
    <dbReference type="NCBI Taxonomy" id="489825"/>
    <lineage>
        <taxon>Bacteria</taxon>
        <taxon>Bacillati</taxon>
        <taxon>Cyanobacteriota</taxon>
        <taxon>Cyanophyceae</taxon>
        <taxon>Coleofasciculales</taxon>
        <taxon>Coleofasciculaceae</taxon>
        <taxon>Moorena</taxon>
    </lineage>
</organism>
<dbReference type="Proteomes" id="UP000003959">
    <property type="component" value="Unassembled WGS sequence"/>
</dbReference>
<reference evidence="3" key="1">
    <citation type="journal article" date="2011" name="Proc. Natl. Acad. Sci. U.S.A.">
        <title>Genomic insights into the physiology and ecology of the marine filamentous cyanobacterium Lyngbya majuscula.</title>
        <authorList>
            <person name="Jones A.C."/>
            <person name="Monroe E.A."/>
            <person name="Podell S."/>
            <person name="Hess W.R."/>
            <person name="Klages S."/>
            <person name="Esquenazi E."/>
            <person name="Niessen S."/>
            <person name="Hoover H."/>
            <person name="Rothmann M."/>
            <person name="Lasken R.S."/>
            <person name="Yates J.R.III."/>
            <person name="Reinhardt R."/>
            <person name="Kube M."/>
            <person name="Burkart M.D."/>
            <person name="Allen E.E."/>
            <person name="Dorrestein P.C."/>
            <person name="Gerwick W.H."/>
            <person name="Gerwick L."/>
        </authorList>
    </citation>
    <scope>NUCLEOTIDE SEQUENCE [LARGE SCALE GENOMIC DNA]</scope>
    <source>
        <strain evidence="3">3L</strain>
    </source>
</reference>
<gene>
    <name evidence="2" type="ORF">LYNGBM3L_49150</name>
</gene>
<evidence type="ECO:0000259" key="1">
    <source>
        <dbReference type="Pfam" id="PF18480"/>
    </source>
</evidence>
<name>F4XXW0_9CYAN</name>
<keyword evidence="3" id="KW-1185">Reference proteome</keyword>
<accession>F4XXW0</accession>
<evidence type="ECO:0000313" key="2">
    <source>
        <dbReference type="EMBL" id="EGJ30613.1"/>
    </source>
</evidence>
<dbReference type="HOGENOM" id="CLU_159245_1_1_3"/>
<protein>
    <recommendedName>
        <fullName evidence="1">DUF5615 domain-containing protein</fullName>
    </recommendedName>
</protein>
<dbReference type="EMBL" id="GL890950">
    <property type="protein sequence ID" value="EGJ30613.1"/>
    <property type="molecule type" value="Genomic_DNA"/>
</dbReference>
<dbReference type="Pfam" id="PF18480">
    <property type="entry name" value="DUF5615"/>
    <property type="match status" value="1"/>
</dbReference>
<dbReference type="RefSeq" id="WP_009149619.1">
    <property type="nucleotide sequence ID" value="NZ_GL890950.1"/>
</dbReference>
<evidence type="ECO:0000313" key="3">
    <source>
        <dbReference type="Proteomes" id="UP000003959"/>
    </source>
</evidence>
<dbReference type="OrthoDB" id="426839at2"/>